<evidence type="ECO:0000313" key="3">
    <source>
        <dbReference type="EMBL" id="KAE9018494.1"/>
    </source>
</evidence>
<evidence type="ECO:0000256" key="1">
    <source>
        <dbReference type="SAM" id="MobiDB-lite"/>
    </source>
</evidence>
<feature type="compositionally biased region" description="Basic and acidic residues" evidence="1">
    <location>
        <begin position="59"/>
        <end position="81"/>
    </location>
</feature>
<evidence type="ECO:0000313" key="2">
    <source>
        <dbReference type="EMBL" id="KAE9000464.1"/>
    </source>
</evidence>
<keyword evidence="6" id="KW-1185">Reference proteome</keyword>
<dbReference type="Proteomes" id="UP000435112">
    <property type="component" value="Unassembled WGS sequence"/>
</dbReference>
<comment type="caution">
    <text evidence="4">The sequence shown here is derived from an EMBL/GenBank/DDBJ whole genome shotgun (WGS) entry which is preliminary data.</text>
</comment>
<gene>
    <name evidence="3" type="ORF">PR001_g14126</name>
    <name evidence="2" type="ORF">PR002_g18185</name>
    <name evidence="4" type="ORF">PR003_g18313</name>
</gene>
<dbReference type="Proteomes" id="UP000434957">
    <property type="component" value="Unassembled WGS sequence"/>
</dbReference>
<evidence type="ECO:0000313" key="6">
    <source>
        <dbReference type="Proteomes" id="UP000434957"/>
    </source>
</evidence>
<feature type="region of interest" description="Disordered" evidence="1">
    <location>
        <begin position="34"/>
        <end position="94"/>
    </location>
</feature>
<dbReference type="Proteomes" id="UP000429607">
    <property type="component" value="Unassembled WGS sequence"/>
</dbReference>
<dbReference type="EMBL" id="QXFV01000999">
    <property type="protein sequence ID" value="KAE9018494.1"/>
    <property type="molecule type" value="Genomic_DNA"/>
</dbReference>
<dbReference type="EMBL" id="QXFT01001457">
    <property type="protein sequence ID" value="KAE9318160.1"/>
    <property type="molecule type" value="Genomic_DNA"/>
</dbReference>
<name>A0A6A4E1S2_9STRA</name>
<organism evidence="4 6">
    <name type="scientific">Phytophthora rubi</name>
    <dbReference type="NCBI Taxonomy" id="129364"/>
    <lineage>
        <taxon>Eukaryota</taxon>
        <taxon>Sar</taxon>
        <taxon>Stramenopiles</taxon>
        <taxon>Oomycota</taxon>
        <taxon>Peronosporomycetes</taxon>
        <taxon>Peronosporales</taxon>
        <taxon>Peronosporaceae</taxon>
        <taxon>Phytophthora</taxon>
    </lineage>
</organism>
<sequence length="94" mass="11132">MFAELPQNAEEILEDRMSELVLYFTRIEKAERELGHRDKSKSYKDLHRETSQGHQDVQNNRHKDDKKRSDSEGSTKSDKWCSFHKKCSRNTSDC</sequence>
<dbReference type="EMBL" id="QXFU01001530">
    <property type="protein sequence ID" value="KAE9000464.1"/>
    <property type="molecule type" value="Genomic_DNA"/>
</dbReference>
<dbReference type="OrthoDB" id="10277049at2759"/>
<protein>
    <submittedName>
        <fullName evidence="4">Uncharacterized protein</fullName>
    </submittedName>
</protein>
<proteinExistence type="predicted"/>
<reference evidence="4 6" key="1">
    <citation type="submission" date="2018-08" db="EMBL/GenBank/DDBJ databases">
        <title>Genomic investigation of the strawberry pathogen Phytophthora fragariae indicates pathogenicity is determined by transcriptional variation in three key races.</title>
        <authorList>
            <person name="Adams T.M."/>
            <person name="Armitage A.D."/>
            <person name="Sobczyk M.K."/>
            <person name="Bates H.J."/>
            <person name="Dunwell J.M."/>
            <person name="Nellist C.F."/>
            <person name="Harrison R.J."/>
        </authorList>
    </citation>
    <scope>NUCLEOTIDE SEQUENCE [LARGE SCALE GENOMIC DNA]</scope>
    <source>
        <strain evidence="3 5">SCRP249</strain>
        <strain evidence="2 7">SCRP324</strain>
        <strain evidence="4 6">SCRP333</strain>
    </source>
</reference>
<dbReference type="AlphaFoldDB" id="A0A6A4E1S2"/>
<evidence type="ECO:0000313" key="4">
    <source>
        <dbReference type="EMBL" id="KAE9318160.1"/>
    </source>
</evidence>
<evidence type="ECO:0000313" key="7">
    <source>
        <dbReference type="Proteomes" id="UP000435112"/>
    </source>
</evidence>
<evidence type="ECO:0000313" key="5">
    <source>
        <dbReference type="Proteomes" id="UP000429607"/>
    </source>
</evidence>
<feature type="compositionally biased region" description="Basic and acidic residues" evidence="1">
    <location>
        <begin position="34"/>
        <end position="51"/>
    </location>
</feature>
<accession>A0A6A4E1S2</accession>